<dbReference type="InterPro" id="IPR025233">
    <property type="entry name" value="DUF4176"/>
</dbReference>
<dbReference type="AlphaFoldDB" id="A0A1W1V7M9"/>
<proteinExistence type="predicted"/>
<accession>A0A1W1V7M9</accession>
<dbReference type="RefSeq" id="WP_084257960.1">
    <property type="nucleotide sequence ID" value="NZ_FWWV01000063.1"/>
</dbReference>
<protein>
    <recommendedName>
        <fullName evidence="3">DUF4176 domain-containing protein</fullName>
    </recommendedName>
</protein>
<keyword evidence="2" id="KW-1185">Reference proteome</keyword>
<dbReference type="EMBL" id="FWWV01000063">
    <property type="protein sequence ID" value="SMB89389.1"/>
    <property type="molecule type" value="Genomic_DNA"/>
</dbReference>
<organism evidence="1 2">
    <name type="scientific">Pasteurella testudinis DSM 23072</name>
    <dbReference type="NCBI Taxonomy" id="1122938"/>
    <lineage>
        <taxon>Bacteria</taxon>
        <taxon>Pseudomonadati</taxon>
        <taxon>Pseudomonadota</taxon>
        <taxon>Gammaproteobacteria</taxon>
        <taxon>Pasteurellales</taxon>
        <taxon>Pasteurellaceae</taxon>
        <taxon>Pasteurella</taxon>
    </lineage>
</organism>
<dbReference type="Pfam" id="PF13780">
    <property type="entry name" value="DUF4176"/>
    <property type="match status" value="1"/>
</dbReference>
<evidence type="ECO:0008006" key="3">
    <source>
        <dbReference type="Google" id="ProtNLM"/>
    </source>
</evidence>
<reference evidence="2" key="1">
    <citation type="submission" date="2017-04" db="EMBL/GenBank/DDBJ databases">
        <authorList>
            <person name="Varghese N."/>
            <person name="Submissions S."/>
        </authorList>
    </citation>
    <scope>NUCLEOTIDE SEQUENCE [LARGE SCALE GENOMIC DNA]</scope>
    <source>
        <strain evidence="2">DSM 23072</strain>
    </source>
</reference>
<evidence type="ECO:0000313" key="2">
    <source>
        <dbReference type="Proteomes" id="UP000192408"/>
    </source>
</evidence>
<dbReference type="Proteomes" id="UP000192408">
    <property type="component" value="Unassembled WGS sequence"/>
</dbReference>
<gene>
    <name evidence="1" type="ORF">SAMN05660772_02876</name>
</gene>
<name>A0A1W1V7M9_9PAST</name>
<evidence type="ECO:0000313" key="1">
    <source>
        <dbReference type="EMBL" id="SMB89389.1"/>
    </source>
</evidence>
<sequence length="101" mass="11586">MSKVKLLPIGTIVKVGVQDDLLMITSRYPLSVKDGITGYFDYSACLYPIGIMLNENPFLFNHDDIVEIIFEGYSNKLEENLIKYYNEKLKSSTYPKLNINN</sequence>
<dbReference type="STRING" id="1122938.SAMN05660772_02876"/>